<evidence type="ECO:0000313" key="2">
    <source>
        <dbReference type="EMBL" id="CAK9144056.1"/>
    </source>
</evidence>
<sequence length="90" mass="9405">MLTGEKTHIGAEEEVGNRNTIAESAVYLGISQIFVGSNKMVEGSHGNRVFDTSHGIDPSGFGAQGGTREETGVLPSMTWAPKNGQSDLAA</sequence>
<dbReference type="AlphaFoldDB" id="A0ABC8RIP3"/>
<accession>A0ABC8RIP3</accession>
<evidence type="ECO:0000313" key="3">
    <source>
        <dbReference type="Proteomes" id="UP001642360"/>
    </source>
</evidence>
<dbReference type="Proteomes" id="UP001642360">
    <property type="component" value="Unassembled WGS sequence"/>
</dbReference>
<gene>
    <name evidence="2" type="ORF">ILEXP_LOCUS11797</name>
</gene>
<protein>
    <submittedName>
        <fullName evidence="2">Uncharacterized protein</fullName>
    </submittedName>
</protein>
<proteinExistence type="predicted"/>
<reference evidence="2 3" key="1">
    <citation type="submission" date="2024-02" db="EMBL/GenBank/DDBJ databases">
        <authorList>
            <person name="Vignale AGUSTIN F."/>
            <person name="Sosa J E."/>
            <person name="Modenutti C."/>
        </authorList>
    </citation>
    <scope>NUCLEOTIDE SEQUENCE [LARGE SCALE GENOMIC DNA]</scope>
</reference>
<feature type="non-terminal residue" evidence="2">
    <location>
        <position position="90"/>
    </location>
</feature>
<organism evidence="2 3">
    <name type="scientific">Ilex paraguariensis</name>
    <name type="common">yerba mate</name>
    <dbReference type="NCBI Taxonomy" id="185542"/>
    <lineage>
        <taxon>Eukaryota</taxon>
        <taxon>Viridiplantae</taxon>
        <taxon>Streptophyta</taxon>
        <taxon>Embryophyta</taxon>
        <taxon>Tracheophyta</taxon>
        <taxon>Spermatophyta</taxon>
        <taxon>Magnoliopsida</taxon>
        <taxon>eudicotyledons</taxon>
        <taxon>Gunneridae</taxon>
        <taxon>Pentapetalae</taxon>
        <taxon>asterids</taxon>
        <taxon>campanulids</taxon>
        <taxon>Aquifoliales</taxon>
        <taxon>Aquifoliaceae</taxon>
        <taxon>Ilex</taxon>
    </lineage>
</organism>
<evidence type="ECO:0000256" key="1">
    <source>
        <dbReference type="SAM" id="MobiDB-lite"/>
    </source>
</evidence>
<feature type="region of interest" description="Disordered" evidence="1">
    <location>
        <begin position="49"/>
        <end position="90"/>
    </location>
</feature>
<dbReference type="EMBL" id="CAUOFW020001362">
    <property type="protein sequence ID" value="CAK9144056.1"/>
    <property type="molecule type" value="Genomic_DNA"/>
</dbReference>
<name>A0ABC8RIP3_9AQUA</name>
<keyword evidence="3" id="KW-1185">Reference proteome</keyword>
<comment type="caution">
    <text evidence="2">The sequence shown here is derived from an EMBL/GenBank/DDBJ whole genome shotgun (WGS) entry which is preliminary data.</text>
</comment>